<keyword evidence="3" id="KW-1185">Reference proteome</keyword>
<dbReference type="Pfam" id="PF07103">
    <property type="entry name" value="DUF1365"/>
    <property type="match status" value="1"/>
</dbReference>
<sequence>MPSFLSLPPLLLPLGLSAFTAHLLVSTLGPRPKSQQDALPSYLVPSIATHGRLLPASSRNAFSYPCLYLAVDIDSLANGCLDLPFRVVHYGGSPFCKILGLRAESYLTKGGETYREKLEKLLGKHGIAKERMGKVWMTTMPSLLGYEGDNPLTTWYIYEKVTEGKEGNLLAIVLEVHNAFGESHSYTLTPDSPLRHEPAKGYDFGFTIPRSFHVSPFNSRDGYYRVDIINPFPVGHTKIPGFVPNFKVFLRMLSSDNQIKFMATLISGPSSPLRLERGMKSVTDVLWALTKWPGTLFLVRARTNWQAYILHYRKNLALYPRPEPINSFSTKLFNPTEKDEQRVGMPLQRSPITSIEEKAQEVVCKWATGRAEELGVRLKIEFENGRDEVELGHQGQETLNIRTADSDFFNDLLITPSPQHFLALAHERYTAVSDPLLFEQFFSAPIAPQADWISRSTNAIRRRYFTHLYSYSRLPPPPSIPPIAGKLFHFSDSSSLSFWDRFMVLRAVFWTWYGHNELEWIFGFLRGAFVPGQEDWTVWDRAMRRSWGEDVDAAEVLGTISL</sequence>
<evidence type="ECO:0000256" key="1">
    <source>
        <dbReference type="SAM" id="SignalP"/>
    </source>
</evidence>
<reference evidence="2 3" key="1">
    <citation type="submission" date="2024-01" db="EMBL/GenBank/DDBJ databases">
        <title>Comparative genomics of Cryptococcus and Kwoniella reveals pathogenesis evolution and contrasting modes of karyotype evolution via chromosome fusion or intercentromeric recombination.</title>
        <authorList>
            <person name="Coelho M.A."/>
            <person name="David-Palma M."/>
            <person name="Shea T."/>
            <person name="Bowers K."/>
            <person name="McGinley-Smith S."/>
            <person name="Mohammad A.W."/>
            <person name="Gnirke A."/>
            <person name="Yurkov A.M."/>
            <person name="Nowrousian M."/>
            <person name="Sun S."/>
            <person name="Cuomo C.A."/>
            <person name="Heitman J."/>
        </authorList>
    </citation>
    <scope>NUCLEOTIDE SEQUENCE [LARGE SCALE GENOMIC DNA]</scope>
    <source>
        <strain evidence="2 3">7685027</strain>
    </source>
</reference>
<evidence type="ECO:0000313" key="2">
    <source>
        <dbReference type="EMBL" id="WVO22562.1"/>
    </source>
</evidence>
<gene>
    <name evidence="2" type="ORF">IAS62_003892</name>
</gene>
<dbReference type="PANTHER" id="PTHR33973:SF4">
    <property type="entry name" value="OS07G0153300 PROTEIN"/>
    <property type="match status" value="1"/>
</dbReference>
<dbReference type="GeneID" id="89990664"/>
<dbReference type="RefSeq" id="XP_064721801.1">
    <property type="nucleotide sequence ID" value="XM_064865729.1"/>
</dbReference>
<proteinExistence type="predicted"/>
<feature type="signal peptide" evidence="1">
    <location>
        <begin position="1"/>
        <end position="17"/>
    </location>
</feature>
<accession>A0ABZ2AYS2</accession>
<name>A0ABZ2AYS2_9TREE</name>
<organism evidence="2 3">
    <name type="scientific">Cryptococcus decagattii</name>
    <dbReference type="NCBI Taxonomy" id="1859122"/>
    <lineage>
        <taxon>Eukaryota</taxon>
        <taxon>Fungi</taxon>
        <taxon>Dikarya</taxon>
        <taxon>Basidiomycota</taxon>
        <taxon>Agaricomycotina</taxon>
        <taxon>Tremellomycetes</taxon>
        <taxon>Tremellales</taxon>
        <taxon>Cryptococcaceae</taxon>
        <taxon>Cryptococcus</taxon>
        <taxon>Cryptococcus gattii species complex</taxon>
    </lineage>
</organism>
<evidence type="ECO:0000313" key="3">
    <source>
        <dbReference type="Proteomes" id="UP001432216"/>
    </source>
</evidence>
<dbReference type="Proteomes" id="UP001432216">
    <property type="component" value="Chromosome 6"/>
</dbReference>
<dbReference type="EMBL" id="CP143811">
    <property type="protein sequence ID" value="WVO22562.1"/>
    <property type="molecule type" value="Genomic_DNA"/>
</dbReference>
<dbReference type="PANTHER" id="PTHR33973">
    <property type="entry name" value="OS07G0153300 PROTEIN"/>
    <property type="match status" value="1"/>
</dbReference>
<dbReference type="InterPro" id="IPR010775">
    <property type="entry name" value="DUF1365"/>
</dbReference>
<feature type="chain" id="PRO_5046488807" evidence="1">
    <location>
        <begin position="18"/>
        <end position="562"/>
    </location>
</feature>
<protein>
    <submittedName>
        <fullName evidence="2">Uncharacterized protein</fullName>
    </submittedName>
</protein>
<keyword evidence="1" id="KW-0732">Signal</keyword>